<dbReference type="SUPFAM" id="SSF53067">
    <property type="entry name" value="Actin-like ATPase domain"/>
    <property type="match status" value="2"/>
</dbReference>
<keyword evidence="2" id="KW-1185">Reference proteome</keyword>
<accession>A0ABR3BD58</accession>
<dbReference type="InterPro" id="IPR018181">
    <property type="entry name" value="Heat_shock_70_CS"/>
</dbReference>
<gene>
    <name evidence="1" type="ORF">J3Q64DRAFT_1693209</name>
</gene>
<dbReference type="Proteomes" id="UP001448207">
    <property type="component" value="Unassembled WGS sequence"/>
</dbReference>
<protein>
    <recommendedName>
        <fullName evidence="3">Actin-like ATPase domain-containing protein</fullName>
    </recommendedName>
</protein>
<evidence type="ECO:0000313" key="2">
    <source>
        <dbReference type="Proteomes" id="UP001448207"/>
    </source>
</evidence>
<evidence type="ECO:0000313" key="1">
    <source>
        <dbReference type="EMBL" id="KAL0096774.1"/>
    </source>
</evidence>
<evidence type="ECO:0008006" key="3">
    <source>
        <dbReference type="Google" id="ProtNLM"/>
    </source>
</evidence>
<reference evidence="1 2" key="1">
    <citation type="submission" date="2024-04" db="EMBL/GenBank/DDBJ databases">
        <title>Symmetric and asymmetric DNA N6-adenine methylation regulates different biological responses in Mucorales.</title>
        <authorList>
            <consortium name="Lawrence Berkeley National Laboratory"/>
            <person name="Lax C."/>
            <person name="Mondo S.J."/>
            <person name="Osorio-Concepcion M."/>
            <person name="Muszewska A."/>
            <person name="Corrochano-Luque M."/>
            <person name="Gutierrez G."/>
            <person name="Riley R."/>
            <person name="Lipzen A."/>
            <person name="Guo J."/>
            <person name="Hundley H."/>
            <person name="Amirebrahimi M."/>
            <person name="Ng V."/>
            <person name="Lorenzo-Gutierrez D."/>
            <person name="Binder U."/>
            <person name="Yang J."/>
            <person name="Song Y."/>
            <person name="Canovas D."/>
            <person name="Navarro E."/>
            <person name="Freitag M."/>
            <person name="Gabaldon T."/>
            <person name="Grigoriev I.V."/>
            <person name="Corrochano L.M."/>
            <person name="Nicolas F.E."/>
            <person name="Garre V."/>
        </authorList>
    </citation>
    <scope>NUCLEOTIDE SEQUENCE [LARGE SCALE GENOMIC DNA]</scope>
    <source>
        <strain evidence="1 2">L51</strain>
    </source>
</reference>
<dbReference type="EMBL" id="JBCLYO010000001">
    <property type="protein sequence ID" value="KAL0096774.1"/>
    <property type="molecule type" value="Genomic_DNA"/>
</dbReference>
<dbReference type="PANTHER" id="PTHR14187">
    <property type="entry name" value="ALPHA KINASE/ELONGATION FACTOR 2 KINASE"/>
    <property type="match status" value="1"/>
</dbReference>
<organism evidence="1 2">
    <name type="scientific">Phycomyces blakesleeanus</name>
    <dbReference type="NCBI Taxonomy" id="4837"/>
    <lineage>
        <taxon>Eukaryota</taxon>
        <taxon>Fungi</taxon>
        <taxon>Fungi incertae sedis</taxon>
        <taxon>Mucoromycota</taxon>
        <taxon>Mucoromycotina</taxon>
        <taxon>Mucoromycetes</taxon>
        <taxon>Mucorales</taxon>
        <taxon>Phycomycetaceae</taxon>
        <taxon>Phycomyces</taxon>
    </lineage>
</organism>
<dbReference type="PROSITE" id="PS00297">
    <property type="entry name" value="HSP70_1"/>
    <property type="match status" value="1"/>
</dbReference>
<dbReference type="InterPro" id="IPR043129">
    <property type="entry name" value="ATPase_NBD"/>
</dbReference>
<proteinExistence type="predicted"/>
<dbReference type="Gene3D" id="3.30.420.40">
    <property type="match status" value="1"/>
</dbReference>
<dbReference type="PANTHER" id="PTHR14187:SF5">
    <property type="entry name" value="HEAT SHOCK 70 KDA PROTEIN 12A"/>
    <property type="match status" value="1"/>
</dbReference>
<sequence length="535" mass="61344">MPTEAKKYDYVVAIDLGTTYSGHAWVDIQEYEHHNQNYELNRQFTRTKKRKEVTSAAYKEKTKRCINCDIFLERKEKDVSKHTQPHLHCDHVGKFKLWLDRTMKDPTPLPNGLTPIEVISDYLRYLHMAAVDEIVEKGLKDLSRIRYCLTVPIIWSEESRSIMRDAAIISGIIKKDDDPDRLIIVDEPVAAAMYCEAIFPEFCLDDGNRYMICDAGGGTVDLATFEIDKSTGKNGLREITMGSGSLCGSSFLDVLFAKLLKERLSNLTENQVTTFILTNDFSYKKLTFDNKRDLDVLGYYNEEGPEYGIKEITVSFSRYQICEEVFEPVVCQVIELIENQLGQLGSRRLDVMFITGGFGQSPYLNNHGQLAVIRGALLYGVNPQEITQRILRRTYGIKFDTPSGSQDNLSMKMYGSKRKFYGARIVYRLYDLPVPQNPSPEDLDIVAMFDTKFQIDSKQLKKQTIMVLNLRFGLDKIHIKVNIAGREFDYITVHDITGEKEKLSYTEINPPPSGKIRKLFLMDEIKNLFLLNILN</sequence>
<name>A0ABR3BD58_PHYBL</name>
<comment type="caution">
    <text evidence="1">The sequence shown here is derived from an EMBL/GenBank/DDBJ whole genome shotgun (WGS) entry which is preliminary data.</text>
</comment>